<gene>
    <name evidence="2" type="ORF">C7Y47_07725</name>
</gene>
<feature type="transmembrane region" description="Helical" evidence="1">
    <location>
        <begin position="15"/>
        <end position="40"/>
    </location>
</feature>
<sequence length="163" mass="18389">MYDSSYYNDFDDLDVVFLIIMLICIALISIASYVISSLIYYQASKVNGFSKLAYIAWIPIIGIYNLFLLTAKGNNDVTVRAAAMKNAIIYAVLTFVSFIPFLFLDAIASIGLLGFIFYITYRLFYRWTGGTGKAVLYTILSVITLGLFYFIYGLIKMNKPFVA</sequence>
<evidence type="ECO:0000313" key="2">
    <source>
        <dbReference type="EMBL" id="TQR35133.1"/>
    </source>
</evidence>
<feature type="transmembrane region" description="Helical" evidence="1">
    <location>
        <begin position="52"/>
        <end position="69"/>
    </location>
</feature>
<dbReference type="Proteomes" id="UP000317944">
    <property type="component" value="Unassembled WGS sequence"/>
</dbReference>
<dbReference type="AlphaFoldDB" id="A0A544UMR9"/>
<accession>A0A544UMR9</accession>
<reference evidence="2 3" key="1">
    <citation type="submission" date="2018-03" db="EMBL/GenBank/DDBJ databases">
        <title>Aerobic endospore-forming bacteria genome sequencing and assembly.</title>
        <authorList>
            <person name="Cavalcante D.A."/>
            <person name="Driks A."/>
            <person name="Putonti C."/>
            <person name="De-Souza M.T."/>
        </authorList>
    </citation>
    <scope>NUCLEOTIDE SEQUENCE [LARGE SCALE GENOMIC DNA]</scope>
    <source>
        <strain evidence="2 3">SDF0037</strain>
    </source>
</reference>
<keyword evidence="1" id="KW-0812">Transmembrane</keyword>
<keyword evidence="1" id="KW-1133">Transmembrane helix</keyword>
<dbReference type="RefSeq" id="WP_142508249.1">
    <property type="nucleotide sequence ID" value="NZ_SADV01000005.1"/>
</dbReference>
<feature type="transmembrane region" description="Helical" evidence="1">
    <location>
        <begin position="89"/>
        <end position="122"/>
    </location>
</feature>
<evidence type="ECO:0000313" key="3">
    <source>
        <dbReference type="Proteomes" id="UP000317944"/>
    </source>
</evidence>
<name>A0A544UMR9_LYSSH</name>
<comment type="caution">
    <text evidence="2">The sequence shown here is derived from an EMBL/GenBank/DDBJ whole genome shotgun (WGS) entry which is preliminary data.</text>
</comment>
<dbReference type="EMBL" id="SADV01000005">
    <property type="protein sequence ID" value="TQR35133.1"/>
    <property type="molecule type" value="Genomic_DNA"/>
</dbReference>
<feature type="transmembrane region" description="Helical" evidence="1">
    <location>
        <begin position="134"/>
        <end position="155"/>
    </location>
</feature>
<protein>
    <submittedName>
        <fullName evidence="2">Uncharacterized protein</fullName>
    </submittedName>
</protein>
<proteinExistence type="predicted"/>
<keyword evidence="1" id="KW-0472">Membrane</keyword>
<evidence type="ECO:0000256" key="1">
    <source>
        <dbReference type="SAM" id="Phobius"/>
    </source>
</evidence>
<dbReference type="OrthoDB" id="2740148at2"/>
<organism evidence="2 3">
    <name type="scientific">Lysinibacillus sphaericus</name>
    <name type="common">Bacillus sphaericus</name>
    <dbReference type="NCBI Taxonomy" id="1421"/>
    <lineage>
        <taxon>Bacteria</taxon>
        <taxon>Bacillati</taxon>
        <taxon>Bacillota</taxon>
        <taxon>Bacilli</taxon>
        <taxon>Bacillales</taxon>
        <taxon>Bacillaceae</taxon>
        <taxon>Lysinibacillus</taxon>
    </lineage>
</organism>